<dbReference type="Gene3D" id="1.10.10.10">
    <property type="entry name" value="Winged helix-like DNA-binding domain superfamily/Winged helix DNA-binding domain"/>
    <property type="match status" value="1"/>
</dbReference>
<dbReference type="RefSeq" id="WP_109761927.1">
    <property type="nucleotide sequence ID" value="NZ_QGGU01000002.1"/>
</dbReference>
<evidence type="ECO:0000313" key="7">
    <source>
        <dbReference type="Proteomes" id="UP000245790"/>
    </source>
</evidence>
<dbReference type="PANTHER" id="PTHR44688:SF16">
    <property type="entry name" value="DNA-BINDING TRANSCRIPTIONAL ACTIVATOR DEVR_DOSR"/>
    <property type="match status" value="1"/>
</dbReference>
<dbReference type="GO" id="GO:0006355">
    <property type="term" value="P:regulation of DNA-templated transcription"/>
    <property type="evidence" value="ECO:0007669"/>
    <property type="project" value="InterPro"/>
</dbReference>
<dbReference type="CDD" id="cd06170">
    <property type="entry name" value="LuxR_C_like"/>
    <property type="match status" value="1"/>
</dbReference>
<organism evidence="6 7">
    <name type="scientific">Pleionea mediterranea</name>
    <dbReference type="NCBI Taxonomy" id="523701"/>
    <lineage>
        <taxon>Bacteria</taxon>
        <taxon>Pseudomonadati</taxon>
        <taxon>Pseudomonadota</taxon>
        <taxon>Gammaproteobacteria</taxon>
        <taxon>Oceanospirillales</taxon>
        <taxon>Pleioneaceae</taxon>
        <taxon>Pleionea</taxon>
    </lineage>
</organism>
<gene>
    <name evidence="6" type="ORF">C8D97_102257</name>
</gene>
<dbReference type="Proteomes" id="UP000245790">
    <property type="component" value="Unassembled WGS sequence"/>
</dbReference>
<dbReference type="PANTHER" id="PTHR44688">
    <property type="entry name" value="DNA-BINDING TRANSCRIPTIONAL ACTIVATOR DEVR_DOSR"/>
    <property type="match status" value="1"/>
</dbReference>
<dbReference type="InterPro" id="IPR036388">
    <property type="entry name" value="WH-like_DNA-bd_sf"/>
</dbReference>
<feature type="compositionally biased region" description="Polar residues" evidence="4">
    <location>
        <begin position="75"/>
        <end position="91"/>
    </location>
</feature>
<keyword evidence="2 6" id="KW-0238">DNA-binding</keyword>
<evidence type="ECO:0000256" key="2">
    <source>
        <dbReference type="ARBA" id="ARBA00023125"/>
    </source>
</evidence>
<dbReference type="InterPro" id="IPR000792">
    <property type="entry name" value="Tscrpt_reg_LuxR_C"/>
</dbReference>
<dbReference type="EMBL" id="QGGU01000002">
    <property type="protein sequence ID" value="PWK53867.1"/>
    <property type="molecule type" value="Genomic_DNA"/>
</dbReference>
<evidence type="ECO:0000259" key="5">
    <source>
        <dbReference type="PROSITE" id="PS50043"/>
    </source>
</evidence>
<evidence type="ECO:0000256" key="4">
    <source>
        <dbReference type="SAM" id="MobiDB-lite"/>
    </source>
</evidence>
<feature type="domain" description="HTH luxR-type" evidence="5">
    <location>
        <begin position="165"/>
        <end position="230"/>
    </location>
</feature>
<dbReference type="SUPFAM" id="SSF46894">
    <property type="entry name" value="C-terminal effector domain of the bipartite response regulators"/>
    <property type="match status" value="1"/>
</dbReference>
<keyword evidence="7" id="KW-1185">Reference proteome</keyword>
<protein>
    <submittedName>
        <fullName evidence="6">DNA-binding CsgD family transcriptional regulator</fullName>
    </submittedName>
</protein>
<dbReference type="PROSITE" id="PS50043">
    <property type="entry name" value="HTH_LUXR_2"/>
    <property type="match status" value="1"/>
</dbReference>
<reference evidence="6 7" key="1">
    <citation type="submission" date="2018-05" db="EMBL/GenBank/DDBJ databases">
        <title>Genomic Encyclopedia of Type Strains, Phase IV (KMG-IV): sequencing the most valuable type-strain genomes for metagenomic binning, comparative biology and taxonomic classification.</title>
        <authorList>
            <person name="Goeker M."/>
        </authorList>
    </citation>
    <scope>NUCLEOTIDE SEQUENCE [LARGE SCALE GENOMIC DNA]</scope>
    <source>
        <strain evidence="6 7">DSM 25350</strain>
    </source>
</reference>
<keyword evidence="1" id="KW-0805">Transcription regulation</keyword>
<feature type="region of interest" description="Disordered" evidence="4">
    <location>
        <begin position="75"/>
        <end position="104"/>
    </location>
</feature>
<dbReference type="GO" id="GO:0003677">
    <property type="term" value="F:DNA binding"/>
    <property type="evidence" value="ECO:0007669"/>
    <property type="project" value="UniProtKB-KW"/>
</dbReference>
<dbReference type="InterPro" id="IPR016032">
    <property type="entry name" value="Sig_transdc_resp-reg_C-effctor"/>
</dbReference>
<accession>A0A316GGL3</accession>
<dbReference type="Pfam" id="PF00196">
    <property type="entry name" value="GerE"/>
    <property type="match status" value="1"/>
</dbReference>
<evidence type="ECO:0000256" key="3">
    <source>
        <dbReference type="ARBA" id="ARBA00023163"/>
    </source>
</evidence>
<proteinExistence type="predicted"/>
<comment type="caution">
    <text evidence="6">The sequence shown here is derived from an EMBL/GenBank/DDBJ whole genome shotgun (WGS) entry which is preliminary data.</text>
</comment>
<dbReference type="OrthoDB" id="9774661at2"/>
<keyword evidence="3" id="KW-0804">Transcription</keyword>
<evidence type="ECO:0000256" key="1">
    <source>
        <dbReference type="ARBA" id="ARBA00023015"/>
    </source>
</evidence>
<name>A0A316GGL3_9GAMM</name>
<dbReference type="SMART" id="SM00421">
    <property type="entry name" value="HTH_LUXR"/>
    <property type="match status" value="1"/>
</dbReference>
<sequence length="232" mass="25783">MNNVKAMSPKELESLDNLSKSTLVDLIKFIFNCKTVDNIDALENSIQSVSHQVFQNDDVKVLYCNNHKKTAPNINFDTPFSSANSSTPSKQSKSHTNKKHCCSKSTNKQVTKDTSINVGCFGNLSNRQFCLVSEKENATTSKSATEVMNQLIPYINEAFSRVDSGKSKPTSLTPREKEVLNWVAQGKGCWETGVIVGISERTVKFHLQNIYRKLNVVNRAQAIAKAMAEGIF</sequence>
<dbReference type="PRINTS" id="PR00038">
    <property type="entry name" value="HTHLUXR"/>
</dbReference>
<evidence type="ECO:0000313" key="6">
    <source>
        <dbReference type="EMBL" id="PWK53867.1"/>
    </source>
</evidence>
<feature type="compositionally biased region" description="Basic residues" evidence="4">
    <location>
        <begin position="92"/>
        <end position="102"/>
    </location>
</feature>
<dbReference type="AlphaFoldDB" id="A0A316GGL3"/>